<sequence length="329" mass="36123">MPRRVLTNPPKGVGNNGHDNADANLICCVNDELEAPGTRYVVLDLLGQGTFGQVFRCQDTNTRKVVAVKVVKNKPAYRAQADIEIRVARLLNDTFDPDNSRHIVRLLDSFAAHNHLCLVFELLSINIYELLKTNQFRGLPLPMIRSFTKQMLEALAALEAAHVIHCDLKPENVLMVSKLHRGGGSGCGGGGARPAAAIKLIDFGSACWEGNTMYSYIQSRFYRSPEVLLGLPYDGAIDMWSLGCMCLEMFLGLPIFPGVSDHNQISRIVEMVGLPPEFMLQNGRDTLKFFRRERVVTRPPGEGAWGAGMGLAAMDANGDSGSAPTVEHR</sequence>
<dbReference type="PANTHER" id="PTHR24058:SF17">
    <property type="entry name" value="HOMEODOMAIN INTERACTING PROTEIN KINASE, ISOFORM D"/>
    <property type="match status" value="1"/>
</dbReference>
<evidence type="ECO:0000256" key="4">
    <source>
        <dbReference type="ARBA" id="ARBA00022777"/>
    </source>
</evidence>
<reference evidence="9" key="1">
    <citation type="submission" date="2021-02" db="EMBL/GenBank/DDBJ databases">
        <title>First Annotated Genome of the Yellow-green Alga Tribonema minus.</title>
        <authorList>
            <person name="Mahan K.M."/>
        </authorList>
    </citation>
    <scope>NUCLEOTIDE SEQUENCE</scope>
    <source>
        <strain evidence="9">UTEX B ZZ1240</strain>
    </source>
</reference>
<evidence type="ECO:0000256" key="5">
    <source>
        <dbReference type="ARBA" id="ARBA00022840"/>
    </source>
</evidence>
<comment type="caution">
    <text evidence="9">The sequence shown here is derived from an EMBL/GenBank/DDBJ whole genome shotgun (WGS) entry which is preliminary data.</text>
</comment>
<keyword evidence="4 9" id="KW-0418">Kinase</keyword>
<dbReference type="GO" id="GO:0005737">
    <property type="term" value="C:cytoplasm"/>
    <property type="evidence" value="ECO:0007669"/>
    <property type="project" value="TreeGrafter"/>
</dbReference>
<keyword evidence="1 7" id="KW-0723">Serine/threonine-protein kinase</keyword>
<dbReference type="PROSITE" id="PS00107">
    <property type="entry name" value="PROTEIN_KINASE_ATP"/>
    <property type="match status" value="1"/>
</dbReference>
<dbReference type="Gene3D" id="1.10.510.10">
    <property type="entry name" value="Transferase(Phosphotransferase) domain 1"/>
    <property type="match status" value="1"/>
</dbReference>
<dbReference type="SUPFAM" id="SSF56112">
    <property type="entry name" value="Protein kinase-like (PK-like)"/>
    <property type="match status" value="1"/>
</dbReference>
<dbReference type="InterPro" id="IPR000719">
    <property type="entry name" value="Prot_kinase_dom"/>
</dbReference>
<protein>
    <submittedName>
        <fullName evidence="9">Kinase-like domain-containing protein</fullName>
    </submittedName>
</protein>
<dbReference type="SMART" id="SM00220">
    <property type="entry name" value="S_TKc"/>
    <property type="match status" value="1"/>
</dbReference>
<dbReference type="Gene3D" id="3.30.200.20">
    <property type="entry name" value="Phosphorylase Kinase, domain 1"/>
    <property type="match status" value="1"/>
</dbReference>
<feature type="domain" description="Protein kinase" evidence="8">
    <location>
        <begin position="40"/>
        <end position="329"/>
    </location>
</feature>
<dbReference type="EMBL" id="JAFCMP010000005">
    <property type="protein sequence ID" value="KAG5192481.1"/>
    <property type="molecule type" value="Genomic_DNA"/>
</dbReference>
<dbReference type="OrthoDB" id="9332038at2759"/>
<dbReference type="PANTHER" id="PTHR24058">
    <property type="entry name" value="DUAL SPECIFICITY PROTEIN KINASE"/>
    <property type="match status" value="1"/>
</dbReference>
<keyword evidence="10" id="KW-1185">Reference proteome</keyword>
<name>A0A835ZGJ2_9STRA</name>
<organism evidence="9 10">
    <name type="scientific">Tribonema minus</name>
    <dbReference type="NCBI Taxonomy" id="303371"/>
    <lineage>
        <taxon>Eukaryota</taxon>
        <taxon>Sar</taxon>
        <taxon>Stramenopiles</taxon>
        <taxon>Ochrophyta</taxon>
        <taxon>PX clade</taxon>
        <taxon>Xanthophyceae</taxon>
        <taxon>Tribonematales</taxon>
        <taxon>Tribonemataceae</taxon>
        <taxon>Tribonema</taxon>
    </lineage>
</organism>
<accession>A0A835ZGJ2</accession>
<comment type="similarity">
    <text evidence="7">Belongs to the protein kinase superfamily.</text>
</comment>
<dbReference type="GO" id="GO:0004713">
    <property type="term" value="F:protein tyrosine kinase activity"/>
    <property type="evidence" value="ECO:0007669"/>
    <property type="project" value="TreeGrafter"/>
</dbReference>
<dbReference type="InterPro" id="IPR008271">
    <property type="entry name" value="Ser/Thr_kinase_AS"/>
</dbReference>
<keyword evidence="2" id="KW-0808">Transferase</keyword>
<evidence type="ECO:0000259" key="8">
    <source>
        <dbReference type="PROSITE" id="PS50011"/>
    </source>
</evidence>
<dbReference type="InterPro" id="IPR050494">
    <property type="entry name" value="Ser_Thr_dual-spec_kinase"/>
</dbReference>
<dbReference type="GO" id="GO:0005524">
    <property type="term" value="F:ATP binding"/>
    <property type="evidence" value="ECO:0007669"/>
    <property type="project" value="UniProtKB-UniRule"/>
</dbReference>
<evidence type="ECO:0000313" key="9">
    <source>
        <dbReference type="EMBL" id="KAG5192481.1"/>
    </source>
</evidence>
<feature type="binding site" evidence="6">
    <location>
        <position position="69"/>
    </location>
    <ligand>
        <name>ATP</name>
        <dbReference type="ChEBI" id="CHEBI:30616"/>
    </ligand>
</feature>
<gene>
    <name evidence="9" type="ORF">JKP88DRAFT_259361</name>
</gene>
<dbReference type="InterPro" id="IPR011009">
    <property type="entry name" value="Kinase-like_dom_sf"/>
</dbReference>
<dbReference type="PROSITE" id="PS00108">
    <property type="entry name" value="PROTEIN_KINASE_ST"/>
    <property type="match status" value="1"/>
</dbReference>
<evidence type="ECO:0000256" key="3">
    <source>
        <dbReference type="ARBA" id="ARBA00022741"/>
    </source>
</evidence>
<dbReference type="Proteomes" id="UP000664859">
    <property type="component" value="Unassembled WGS sequence"/>
</dbReference>
<dbReference type="AlphaFoldDB" id="A0A835ZGJ2"/>
<evidence type="ECO:0000256" key="7">
    <source>
        <dbReference type="RuleBase" id="RU000304"/>
    </source>
</evidence>
<evidence type="ECO:0000256" key="6">
    <source>
        <dbReference type="PROSITE-ProRule" id="PRU10141"/>
    </source>
</evidence>
<evidence type="ECO:0000313" key="10">
    <source>
        <dbReference type="Proteomes" id="UP000664859"/>
    </source>
</evidence>
<evidence type="ECO:0000256" key="2">
    <source>
        <dbReference type="ARBA" id="ARBA00022679"/>
    </source>
</evidence>
<keyword evidence="3 6" id="KW-0547">Nucleotide-binding</keyword>
<dbReference type="PROSITE" id="PS50011">
    <property type="entry name" value="PROTEIN_KINASE_DOM"/>
    <property type="match status" value="1"/>
</dbReference>
<evidence type="ECO:0000256" key="1">
    <source>
        <dbReference type="ARBA" id="ARBA00022527"/>
    </source>
</evidence>
<proteinExistence type="inferred from homology"/>
<keyword evidence="5 6" id="KW-0067">ATP-binding</keyword>
<dbReference type="GO" id="GO:0004674">
    <property type="term" value="F:protein serine/threonine kinase activity"/>
    <property type="evidence" value="ECO:0007669"/>
    <property type="project" value="UniProtKB-KW"/>
</dbReference>
<dbReference type="InterPro" id="IPR017441">
    <property type="entry name" value="Protein_kinase_ATP_BS"/>
</dbReference>
<dbReference type="Pfam" id="PF00069">
    <property type="entry name" value="Pkinase"/>
    <property type="match status" value="1"/>
</dbReference>